<name>A0A097EGX8_9SPHN</name>
<keyword evidence="10 13" id="KW-0472">Membrane</keyword>
<feature type="transmembrane region" description="Helical" evidence="13">
    <location>
        <begin position="39"/>
        <end position="60"/>
    </location>
</feature>
<dbReference type="RefSeq" id="WP_038663006.1">
    <property type="nucleotide sequence ID" value="NZ_CP009571.1"/>
</dbReference>
<dbReference type="KEGG" id="stax:MC45_11020"/>
<evidence type="ECO:0000256" key="1">
    <source>
        <dbReference type="ARBA" id="ARBA00004050"/>
    </source>
</evidence>
<dbReference type="GO" id="GO:0016020">
    <property type="term" value="C:membrane"/>
    <property type="evidence" value="ECO:0007669"/>
    <property type="project" value="UniProtKB-SubCell"/>
</dbReference>
<comment type="function">
    <text evidence="1">Membrane-anchoring subunit of succinate dehydrogenase (SDH).</text>
</comment>
<dbReference type="InterPro" id="IPR000701">
    <property type="entry name" value="SuccDH_FuR_B_TM-su"/>
</dbReference>
<evidence type="ECO:0000256" key="6">
    <source>
        <dbReference type="ARBA" id="ARBA00022692"/>
    </source>
</evidence>
<evidence type="ECO:0000256" key="5">
    <source>
        <dbReference type="ARBA" id="ARBA00022617"/>
    </source>
</evidence>
<dbReference type="GO" id="GO:0009055">
    <property type="term" value="F:electron transfer activity"/>
    <property type="evidence" value="ECO:0007669"/>
    <property type="project" value="InterPro"/>
</dbReference>
<dbReference type="EMBL" id="CP009571">
    <property type="protein sequence ID" value="AIT06816.1"/>
    <property type="molecule type" value="Genomic_DNA"/>
</dbReference>
<feature type="transmembrane region" description="Helical" evidence="13">
    <location>
        <begin position="119"/>
        <end position="139"/>
    </location>
</feature>
<gene>
    <name evidence="14" type="ORF">MC45_11020</name>
</gene>
<dbReference type="PANTHER" id="PTHR10978">
    <property type="entry name" value="SUCCINATE DEHYDROGENASE CYTOCHROME B560 SUBUNIT"/>
    <property type="match status" value="1"/>
</dbReference>
<dbReference type="Pfam" id="PF01127">
    <property type="entry name" value="Sdh_cyt"/>
    <property type="match status" value="1"/>
</dbReference>
<comment type="cofactor">
    <cofactor evidence="12">
        <name>heme</name>
        <dbReference type="ChEBI" id="CHEBI:30413"/>
    </cofactor>
    <text evidence="12">The heme is bound between the two transmembrane subunits.</text>
</comment>
<dbReference type="Proteomes" id="UP000033200">
    <property type="component" value="Chromosome"/>
</dbReference>
<dbReference type="PANTHER" id="PTHR10978:SF5">
    <property type="entry name" value="SUCCINATE DEHYDROGENASE CYTOCHROME B560 SUBUNIT, MITOCHONDRIAL"/>
    <property type="match status" value="1"/>
</dbReference>
<sequence>MASRTPARPRSPHLFSGFLKLHYSWGPHMLVSILHRATGSGMATVGTVLLVWWLAAIASGAEAYASFRNVFTNDAGNLNIVGWVVFVGITYAFFTHMLNGIRHLVMDAGAAFELKRNKMFSLIVMAGGFVLTAAFWLYLGVK</sequence>
<evidence type="ECO:0000256" key="12">
    <source>
        <dbReference type="PIRSR" id="PIRSR000178-1"/>
    </source>
</evidence>
<dbReference type="STRING" id="1549858.MC45_11020"/>
<evidence type="ECO:0000256" key="11">
    <source>
        <dbReference type="ARBA" id="ARBA00025912"/>
    </source>
</evidence>
<dbReference type="AlphaFoldDB" id="A0A097EGX8"/>
<dbReference type="GO" id="GO:0006099">
    <property type="term" value="P:tricarboxylic acid cycle"/>
    <property type="evidence" value="ECO:0007669"/>
    <property type="project" value="InterPro"/>
</dbReference>
<keyword evidence="9 12" id="KW-0408">Iron</keyword>
<dbReference type="NCBIfam" id="TIGR02970">
    <property type="entry name" value="succ_dehyd_cytB"/>
    <property type="match status" value="1"/>
</dbReference>
<keyword evidence="7 12" id="KW-0479">Metal-binding</keyword>
<evidence type="ECO:0000256" key="3">
    <source>
        <dbReference type="ARBA" id="ARBA00007244"/>
    </source>
</evidence>
<keyword evidence="5 12" id="KW-0349">Heme</keyword>
<proteinExistence type="inferred from homology"/>
<keyword evidence="15" id="KW-1185">Reference proteome</keyword>
<protein>
    <recommendedName>
        <fullName evidence="4">Succinate dehydrogenase cytochrome b556 subunit</fullName>
    </recommendedName>
</protein>
<dbReference type="HOGENOM" id="CLU_094691_3_1_5"/>
<keyword evidence="6 13" id="KW-0812">Transmembrane</keyword>
<dbReference type="PIRSF" id="PIRSF000178">
    <property type="entry name" value="SDH_cyt_b560"/>
    <property type="match status" value="1"/>
</dbReference>
<evidence type="ECO:0000256" key="4">
    <source>
        <dbReference type="ARBA" id="ARBA00020076"/>
    </source>
</evidence>
<evidence type="ECO:0000256" key="7">
    <source>
        <dbReference type="ARBA" id="ARBA00022723"/>
    </source>
</evidence>
<comment type="subcellular location">
    <subcellularLocation>
        <location evidence="2">Membrane</location>
        <topology evidence="2">Multi-pass membrane protein</topology>
    </subcellularLocation>
</comment>
<dbReference type="GO" id="GO:0046872">
    <property type="term" value="F:metal ion binding"/>
    <property type="evidence" value="ECO:0007669"/>
    <property type="project" value="UniProtKB-KW"/>
</dbReference>
<comment type="subunit">
    <text evidence="11">Part of an enzyme complex containing four subunits: a flavoprotein, an iron-sulfur protein, plus two membrane-anchoring proteins, SdhC and SdhD. The complex can form homotrimers.</text>
</comment>
<comment type="similarity">
    <text evidence="3">Belongs to the cytochrome b560 family.</text>
</comment>
<dbReference type="InterPro" id="IPR018495">
    <property type="entry name" value="Succ_DH_cyt_bsu_CS"/>
</dbReference>
<dbReference type="CDD" id="cd03499">
    <property type="entry name" value="SQR_TypeC_SdhC"/>
    <property type="match status" value="1"/>
</dbReference>
<evidence type="ECO:0000256" key="10">
    <source>
        <dbReference type="ARBA" id="ARBA00023136"/>
    </source>
</evidence>
<feature type="transmembrane region" description="Helical" evidence="13">
    <location>
        <begin position="80"/>
        <end position="98"/>
    </location>
</feature>
<dbReference type="Gene3D" id="1.20.1300.10">
    <property type="entry name" value="Fumarate reductase/succinate dehydrogenase, transmembrane subunit"/>
    <property type="match status" value="1"/>
</dbReference>
<feature type="binding site" description="axial binding residue" evidence="12">
    <location>
        <position position="96"/>
    </location>
    <ligand>
        <name>heme</name>
        <dbReference type="ChEBI" id="CHEBI:30413"/>
        <note>ligand shared with second transmembrane subunit</note>
    </ligand>
    <ligandPart>
        <name>Fe</name>
        <dbReference type="ChEBI" id="CHEBI:18248"/>
    </ligandPart>
</feature>
<evidence type="ECO:0000256" key="2">
    <source>
        <dbReference type="ARBA" id="ARBA00004141"/>
    </source>
</evidence>
<dbReference type="PROSITE" id="PS01001">
    <property type="entry name" value="SDH_CYT_2"/>
    <property type="match status" value="1"/>
</dbReference>
<dbReference type="InterPro" id="IPR014314">
    <property type="entry name" value="Succ_DH_cytb556"/>
</dbReference>
<evidence type="ECO:0000313" key="15">
    <source>
        <dbReference type="Proteomes" id="UP000033200"/>
    </source>
</evidence>
<evidence type="ECO:0000256" key="8">
    <source>
        <dbReference type="ARBA" id="ARBA00022989"/>
    </source>
</evidence>
<reference evidence="14 15" key="1">
    <citation type="submission" date="2014-09" db="EMBL/GenBank/DDBJ databases">
        <title>Using Illumina technology Improving SMRT sequencing Genome Assembly by RASTools.</title>
        <authorList>
            <person name="Zhou Y."/>
            <person name="Ma T."/>
            <person name="Liu T."/>
        </authorList>
    </citation>
    <scope>NUCLEOTIDE SEQUENCE [LARGE SCALE GENOMIC DNA]</scope>
    <source>
        <strain evidence="14 15">ATCC 55669</strain>
    </source>
</reference>
<evidence type="ECO:0000313" key="14">
    <source>
        <dbReference type="EMBL" id="AIT06816.1"/>
    </source>
</evidence>
<evidence type="ECO:0000256" key="9">
    <source>
        <dbReference type="ARBA" id="ARBA00023004"/>
    </source>
</evidence>
<evidence type="ECO:0000256" key="13">
    <source>
        <dbReference type="SAM" id="Phobius"/>
    </source>
</evidence>
<accession>A0A097EGX8</accession>
<dbReference type="eggNOG" id="COG2009">
    <property type="taxonomic scope" value="Bacteria"/>
</dbReference>
<dbReference type="SUPFAM" id="SSF81343">
    <property type="entry name" value="Fumarate reductase respiratory complex transmembrane subunits"/>
    <property type="match status" value="1"/>
</dbReference>
<organism evidence="14 15">
    <name type="scientific">Sphingomonas taxi</name>
    <dbReference type="NCBI Taxonomy" id="1549858"/>
    <lineage>
        <taxon>Bacteria</taxon>
        <taxon>Pseudomonadati</taxon>
        <taxon>Pseudomonadota</taxon>
        <taxon>Alphaproteobacteria</taxon>
        <taxon>Sphingomonadales</taxon>
        <taxon>Sphingomonadaceae</taxon>
        <taxon>Sphingomonas</taxon>
    </lineage>
</organism>
<dbReference type="InterPro" id="IPR034804">
    <property type="entry name" value="SQR/QFR_C/D"/>
</dbReference>
<keyword evidence="8 13" id="KW-1133">Transmembrane helix</keyword>